<dbReference type="CDD" id="cd01894">
    <property type="entry name" value="EngA1"/>
    <property type="match status" value="1"/>
</dbReference>
<evidence type="ECO:0000256" key="5">
    <source>
        <dbReference type="ARBA" id="ARBA00022741"/>
    </source>
</evidence>
<dbReference type="NCBIfam" id="TIGR03594">
    <property type="entry name" value="GTPase_EngA"/>
    <property type="match status" value="1"/>
</dbReference>
<keyword evidence="4 8" id="KW-0677">Repeat</keyword>
<dbReference type="AlphaFoldDB" id="A0A7C3GC35"/>
<sequence>MKKIAIIGRPNVGKSSLFNRLVKKRDAITSDLAGTTRDVKRKTAVIRDKEALLLDTGGLDKGCELFDKIKEMSLKAAYKADIILYMVDGKGLPEEEDKKLFYELQAMGKDIALVVNKIDNDKMKEKLWEFYEFGTDAIFGISVSHNRNTVELIDWIYDKIPDEDIIKEEDDEAVSLIEENEDPISDEEFFEQYKDEEDDGFIYWDEDEDDVEDDSIFGQNDRIKEFDENDVNHIKIAIIGRTNVGKSSLLNALLKEDRSVVSSVAGTTIDPIDETIVYKDKQLTFVDTAGLRRRGKIVGIEKYALMRTKEMLENANMALVVLDASEPFLDLDEKIAGLVDQNRLACIIVLNKWDIAKKEEHDKIIKEVRERFKFLSYAPIITLSAKSGQRVDKLHEIILEINENY</sequence>
<dbReference type="InterPro" id="IPR005225">
    <property type="entry name" value="Small_GTP-bd"/>
</dbReference>
<comment type="caution">
    <text evidence="10">The sequence shown here is derived from an EMBL/GenBank/DDBJ whole genome shotgun (WGS) entry which is preliminary data.</text>
</comment>
<name>A0A7C3GC35_9BACT</name>
<dbReference type="PANTHER" id="PTHR43834">
    <property type="entry name" value="GTPASE DER"/>
    <property type="match status" value="1"/>
</dbReference>
<feature type="domain" description="EngA-type G" evidence="9">
    <location>
        <begin position="234"/>
        <end position="405"/>
    </location>
</feature>
<dbReference type="PROSITE" id="PS51712">
    <property type="entry name" value="G_ENGA"/>
    <property type="match status" value="1"/>
</dbReference>
<evidence type="ECO:0000256" key="7">
    <source>
        <dbReference type="PROSITE-ProRule" id="PRU01049"/>
    </source>
</evidence>
<dbReference type="GO" id="GO:0042254">
    <property type="term" value="P:ribosome biogenesis"/>
    <property type="evidence" value="ECO:0007669"/>
    <property type="project" value="UniProtKB-KW"/>
</dbReference>
<dbReference type="InterPro" id="IPR016484">
    <property type="entry name" value="GTPase_Der"/>
</dbReference>
<dbReference type="Pfam" id="PF01926">
    <property type="entry name" value="MMR_HSR1"/>
    <property type="match status" value="2"/>
</dbReference>
<dbReference type="EMBL" id="DRNH01000271">
    <property type="protein sequence ID" value="HFB54075.1"/>
    <property type="molecule type" value="Genomic_DNA"/>
</dbReference>
<keyword evidence="6 8" id="KW-0342">GTP-binding</keyword>
<evidence type="ECO:0000256" key="1">
    <source>
        <dbReference type="ARBA" id="ARBA00008279"/>
    </source>
</evidence>
<evidence type="ECO:0000256" key="8">
    <source>
        <dbReference type="RuleBase" id="RU004481"/>
    </source>
</evidence>
<dbReference type="CDD" id="cd01895">
    <property type="entry name" value="EngA2"/>
    <property type="match status" value="1"/>
</dbReference>
<dbReference type="PRINTS" id="PR00326">
    <property type="entry name" value="GTP1OBG"/>
</dbReference>
<proteinExistence type="inferred from homology"/>
<comment type="function">
    <text evidence="8">GTPase that plays an essential role in the late steps of ribosome biogenesis.</text>
</comment>
<dbReference type="InterPro" id="IPR006073">
    <property type="entry name" value="GTP-bd"/>
</dbReference>
<organism evidence="10">
    <name type="scientific">Sulfurimonas autotrophica</name>
    <dbReference type="NCBI Taxonomy" id="202747"/>
    <lineage>
        <taxon>Bacteria</taxon>
        <taxon>Pseudomonadati</taxon>
        <taxon>Campylobacterota</taxon>
        <taxon>Epsilonproteobacteria</taxon>
        <taxon>Campylobacterales</taxon>
        <taxon>Sulfurimonadaceae</taxon>
        <taxon>Sulfurimonas</taxon>
    </lineage>
</organism>
<dbReference type="GO" id="GO:0005525">
    <property type="term" value="F:GTP binding"/>
    <property type="evidence" value="ECO:0007669"/>
    <property type="project" value="UniProtKB-KW"/>
</dbReference>
<dbReference type="NCBIfam" id="TIGR00231">
    <property type="entry name" value="small_GTP"/>
    <property type="match status" value="2"/>
</dbReference>
<evidence type="ECO:0000256" key="4">
    <source>
        <dbReference type="ARBA" id="ARBA00022737"/>
    </source>
</evidence>
<evidence type="ECO:0000259" key="9">
    <source>
        <dbReference type="PROSITE" id="PS51712"/>
    </source>
</evidence>
<dbReference type="FunFam" id="3.40.50.300:FF:000494">
    <property type="entry name" value="tRNA modification GTPase MnmE"/>
    <property type="match status" value="1"/>
</dbReference>
<keyword evidence="3" id="KW-0690">Ribosome biogenesis</keyword>
<dbReference type="GO" id="GO:0043022">
    <property type="term" value="F:ribosome binding"/>
    <property type="evidence" value="ECO:0007669"/>
    <property type="project" value="TreeGrafter"/>
</dbReference>
<comment type="similarity">
    <text evidence="1 7 8">Belongs to the TRAFAC class TrmE-Era-EngA-EngB-Septin-like GTPase superfamily. EngA (Der) GTPase family.</text>
</comment>
<feature type="non-terminal residue" evidence="10">
    <location>
        <position position="405"/>
    </location>
</feature>
<dbReference type="Gene3D" id="3.40.50.300">
    <property type="entry name" value="P-loop containing nucleotide triphosphate hydrolases"/>
    <property type="match status" value="2"/>
</dbReference>
<evidence type="ECO:0000256" key="2">
    <source>
        <dbReference type="ARBA" id="ARBA00020953"/>
    </source>
</evidence>
<accession>A0A7C3GC35</accession>
<dbReference type="SUPFAM" id="SSF52540">
    <property type="entry name" value="P-loop containing nucleoside triphosphate hydrolases"/>
    <property type="match status" value="2"/>
</dbReference>
<dbReference type="PANTHER" id="PTHR43834:SF6">
    <property type="entry name" value="GTPASE DER"/>
    <property type="match status" value="1"/>
</dbReference>
<dbReference type="PIRSF" id="PIRSF006485">
    <property type="entry name" value="GTP-binding_EngA"/>
    <property type="match status" value="1"/>
</dbReference>
<dbReference type="Proteomes" id="UP000886390">
    <property type="component" value="Unassembled WGS sequence"/>
</dbReference>
<evidence type="ECO:0000313" key="10">
    <source>
        <dbReference type="EMBL" id="HFB54075.1"/>
    </source>
</evidence>
<evidence type="ECO:0000256" key="3">
    <source>
        <dbReference type="ARBA" id="ARBA00022517"/>
    </source>
</evidence>
<dbReference type="InterPro" id="IPR027417">
    <property type="entry name" value="P-loop_NTPase"/>
</dbReference>
<protein>
    <recommendedName>
        <fullName evidence="2 8">GTPase Der</fullName>
    </recommendedName>
</protein>
<evidence type="ECO:0000256" key="6">
    <source>
        <dbReference type="ARBA" id="ARBA00023134"/>
    </source>
</evidence>
<dbReference type="InterPro" id="IPR031166">
    <property type="entry name" value="G_ENGA"/>
</dbReference>
<gene>
    <name evidence="10" type="ORF">ENJ67_05015</name>
</gene>
<reference evidence="10" key="1">
    <citation type="journal article" date="2020" name="mSystems">
        <title>Genome- and Community-Level Interaction Insights into Carbon Utilization and Element Cycling Functions of Hydrothermarchaeota in Hydrothermal Sediment.</title>
        <authorList>
            <person name="Zhou Z."/>
            <person name="Liu Y."/>
            <person name="Xu W."/>
            <person name="Pan J."/>
            <person name="Luo Z.H."/>
            <person name="Li M."/>
        </authorList>
    </citation>
    <scope>NUCLEOTIDE SEQUENCE [LARGE SCALE GENOMIC DNA]</scope>
    <source>
        <strain evidence="10">HyVt-507</strain>
    </source>
</reference>
<keyword evidence="5 8" id="KW-0547">Nucleotide-binding</keyword>